<keyword evidence="2" id="KW-0808">Transferase</keyword>
<dbReference type="EMBL" id="QGKM01000030">
    <property type="protein sequence ID" value="PWQ96856.1"/>
    <property type="molecule type" value="Genomic_DNA"/>
</dbReference>
<evidence type="ECO:0000259" key="1">
    <source>
        <dbReference type="PROSITE" id="PS51186"/>
    </source>
</evidence>
<proteinExistence type="predicted"/>
<protein>
    <submittedName>
        <fullName evidence="2">N-acetyltransferase</fullName>
    </submittedName>
</protein>
<comment type="caution">
    <text evidence="2">The sequence shown here is derived from an EMBL/GenBank/DDBJ whole genome shotgun (WGS) entry which is preliminary data.</text>
</comment>
<accession>A0A317CE97</accession>
<dbReference type="PANTHER" id="PTHR43792">
    <property type="entry name" value="GNAT FAMILY, PUTATIVE (AFU_ORTHOLOGUE AFUA_3G00765)-RELATED-RELATED"/>
    <property type="match status" value="1"/>
</dbReference>
<organism evidence="2 3">
    <name type="scientific">Leucothrix pacifica</name>
    <dbReference type="NCBI Taxonomy" id="1247513"/>
    <lineage>
        <taxon>Bacteria</taxon>
        <taxon>Pseudomonadati</taxon>
        <taxon>Pseudomonadota</taxon>
        <taxon>Gammaproteobacteria</taxon>
        <taxon>Thiotrichales</taxon>
        <taxon>Thiotrichaceae</taxon>
        <taxon>Leucothrix</taxon>
    </lineage>
</organism>
<sequence>MKKENNVTAVITTERLILRAAESADITVLYENVFSDPEVMAQAFYGKTFDLDEASDFFESNFDFSGTGKKLGVLTLKESGEIIGFSGLLPCNVLDEQDYEIGFVLGRSHWRKGYATEIGQAQIKFGFEVLGRRRLLGVVLPDNTGSKAALIKSGMQYHATVDTETRGTREVYSLNNTN</sequence>
<keyword evidence="3" id="KW-1185">Reference proteome</keyword>
<dbReference type="InterPro" id="IPR016181">
    <property type="entry name" value="Acyl_CoA_acyltransferase"/>
</dbReference>
<dbReference type="GO" id="GO:0016747">
    <property type="term" value="F:acyltransferase activity, transferring groups other than amino-acyl groups"/>
    <property type="evidence" value="ECO:0007669"/>
    <property type="project" value="InterPro"/>
</dbReference>
<feature type="domain" description="N-acetyltransferase" evidence="1">
    <location>
        <begin position="16"/>
        <end position="177"/>
    </location>
</feature>
<dbReference type="InterPro" id="IPR000182">
    <property type="entry name" value="GNAT_dom"/>
</dbReference>
<evidence type="ECO:0000313" key="3">
    <source>
        <dbReference type="Proteomes" id="UP000245539"/>
    </source>
</evidence>
<name>A0A317CE97_9GAMM</name>
<dbReference type="PANTHER" id="PTHR43792:SF1">
    <property type="entry name" value="N-ACETYLTRANSFERASE DOMAIN-CONTAINING PROTEIN"/>
    <property type="match status" value="1"/>
</dbReference>
<dbReference type="InterPro" id="IPR051531">
    <property type="entry name" value="N-acetyltransferase"/>
</dbReference>
<evidence type="ECO:0000313" key="2">
    <source>
        <dbReference type="EMBL" id="PWQ96856.1"/>
    </source>
</evidence>
<dbReference type="Proteomes" id="UP000245539">
    <property type="component" value="Unassembled WGS sequence"/>
</dbReference>
<dbReference type="PROSITE" id="PS51186">
    <property type="entry name" value="GNAT"/>
    <property type="match status" value="1"/>
</dbReference>
<dbReference type="Pfam" id="PF13302">
    <property type="entry name" value="Acetyltransf_3"/>
    <property type="match status" value="1"/>
</dbReference>
<reference evidence="2 3" key="1">
    <citation type="submission" date="2018-05" db="EMBL/GenBank/DDBJ databases">
        <title>Leucothrix arctica sp. nov., isolated from Arctic seawater.</title>
        <authorList>
            <person name="Choi A."/>
            <person name="Baek K."/>
        </authorList>
    </citation>
    <scope>NUCLEOTIDE SEQUENCE [LARGE SCALE GENOMIC DNA]</scope>
    <source>
        <strain evidence="2 3">JCM 18388</strain>
    </source>
</reference>
<dbReference type="AlphaFoldDB" id="A0A317CE97"/>
<dbReference type="OrthoDB" id="9801656at2"/>
<dbReference type="Gene3D" id="3.40.630.30">
    <property type="match status" value="1"/>
</dbReference>
<gene>
    <name evidence="2" type="ORF">DKW60_11630</name>
</gene>
<dbReference type="SUPFAM" id="SSF55729">
    <property type="entry name" value="Acyl-CoA N-acyltransferases (Nat)"/>
    <property type="match status" value="1"/>
</dbReference>